<name>A0A7R7GUI4_9MYCO</name>
<accession>A0A7R7GUI4</accession>
<sequence length="42" mass="4545">MDLEGDAFAWALPVVVQVNAETIPADPLLIDEVWGCPDSHLP</sequence>
<proteinExistence type="predicted"/>
<reference evidence="1 2" key="1">
    <citation type="submission" date="2020-12" db="EMBL/GenBank/DDBJ databases">
        <title>Complete genome sequence of Mycobacterium heckeshornense JCM 15655T, closely related to a pathogenic non-tuberculous mycobacterial species Mycobacterium xenopi.</title>
        <authorList>
            <person name="Yoshida M."/>
            <person name="Fukano H."/>
            <person name="Asakura T."/>
            <person name="Suzuki M."/>
            <person name="Hoshino Y."/>
        </authorList>
    </citation>
    <scope>NUCLEOTIDE SEQUENCE [LARGE SCALE GENOMIC DNA]</scope>
    <source>
        <strain evidence="1 2">JCM 15655</strain>
    </source>
</reference>
<dbReference type="EMBL" id="AP024237">
    <property type="protein sequence ID" value="BCO36207.1"/>
    <property type="molecule type" value="Genomic_DNA"/>
</dbReference>
<evidence type="ECO:0000313" key="2">
    <source>
        <dbReference type="Proteomes" id="UP000595446"/>
    </source>
</evidence>
<keyword evidence="2" id="KW-1185">Reference proteome</keyword>
<evidence type="ECO:0000313" key="1">
    <source>
        <dbReference type="EMBL" id="BCO36207.1"/>
    </source>
</evidence>
<dbReference type="AlphaFoldDB" id="A0A7R7GUI4"/>
<protein>
    <submittedName>
        <fullName evidence="1">Uncharacterized protein</fullName>
    </submittedName>
</protein>
<gene>
    <name evidence="1" type="ORF">MHEC_26400</name>
</gene>
<organism evidence="1 2">
    <name type="scientific">Mycobacterium heckeshornense</name>
    <dbReference type="NCBI Taxonomy" id="110505"/>
    <lineage>
        <taxon>Bacteria</taxon>
        <taxon>Bacillati</taxon>
        <taxon>Actinomycetota</taxon>
        <taxon>Actinomycetes</taxon>
        <taxon>Mycobacteriales</taxon>
        <taxon>Mycobacteriaceae</taxon>
        <taxon>Mycobacterium</taxon>
    </lineage>
</organism>
<dbReference type="Proteomes" id="UP000595446">
    <property type="component" value="Chromosome"/>
</dbReference>